<dbReference type="GO" id="GO:0006913">
    <property type="term" value="P:nucleocytoplasmic transport"/>
    <property type="evidence" value="ECO:0007669"/>
    <property type="project" value="EnsemblFungi"/>
</dbReference>
<evidence type="ECO:0000313" key="4">
    <source>
        <dbReference type="Proteomes" id="UP000190274"/>
    </source>
</evidence>
<dbReference type="GO" id="GO:0030687">
    <property type="term" value="C:preribosome, large subunit precursor"/>
    <property type="evidence" value="ECO:0007669"/>
    <property type="project" value="EnsemblFungi"/>
</dbReference>
<dbReference type="GO" id="GO:0007117">
    <property type="term" value="P:budding cell bud growth"/>
    <property type="evidence" value="ECO:0007669"/>
    <property type="project" value="EnsemblFungi"/>
</dbReference>
<dbReference type="OrthoDB" id="19329at2759"/>
<dbReference type="InterPro" id="IPR040025">
    <property type="entry name" value="Znf622/Rei1/Reh1"/>
</dbReference>
<dbReference type="PANTHER" id="PTHR13182:SF21">
    <property type="entry name" value="CYTOPLASMIC 60S SUBUNIT BIOGENESIS FACTOR REI1"/>
    <property type="match status" value="1"/>
</dbReference>
<feature type="compositionally biased region" description="Acidic residues" evidence="1">
    <location>
        <begin position="286"/>
        <end position="310"/>
    </location>
</feature>
<dbReference type="STRING" id="1266660.A0A1G4JAC6"/>
<gene>
    <name evidence="3" type="ORF">LADA_0E01420G</name>
</gene>
<organism evidence="3 4">
    <name type="scientific">Lachancea dasiensis</name>
    <dbReference type="NCBI Taxonomy" id="1072105"/>
    <lineage>
        <taxon>Eukaryota</taxon>
        <taxon>Fungi</taxon>
        <taxon>Dikarya</taxon>
        <taxon>Ascomycota</taxon>
        <taxon>Saccharomycotina</taxon>
        <taxon>Saccharomycetes</taxon>
        <taxon>Saccharomycetales</taxon>
        <taxon>Saccharomycetaceae</taxon>
        <taxon>Lachancea</taxon>
    </lineage>
</organism>
<dbReference type="Proteomes" id="UP000190274">
    <property type="component" value="Chromosome E"/>
</dbReference>
<feature type="compositionally biased region" description="Basic and acidic residues" evidence="1">
    <location>
        <begin position="136"/>
        <end position="156"/>
    </location>
</feature>
<keyword evidence="4" id="KW-1185">Reference proteome</keyword>
<feature type="domain" description="C2H2-type" evidence="2">
    <location>
        <begin position="6"/>
        <end position="28"/>
    </location>
</feature>
<accession>A0A1G4JAC6</accession>
<feature type="compositionally biased region" description="Polar residues" evidence="1">
    <location>
        <begin position="115"/>
        <end position="134"/>
    </location>
</feature>
<dbReference type="GO" id="GO:0005737">
    <property type="term" value="C:cytoplasm"/>
    <property type="evidence" value="ECO:0007669"/>
    <property type="project" value="EnsemblFungi"/>
</dbReference>
<dbReference type="GO" id="GO:0042273">
    <property type="term" value="P:ribosomal large subunit biogenesis"/>
    <property type="evidence" value="ECO:0007669"/>
    <property type="project" value="EnsemblFungi"/>
</dbReference>
<feature type="region of interest" description="Disordered" evidence="1">
    <location>
        <begin position="284"/>
        <end position="310"/>
    </location>
</feature>
<evidence type="ECO:0000313" key="3">
    <source>
        <dbReference type="EMBL" id="SCU87002.1"/>
    </source>
</evidence>
<evidence type="ECO:0000256" key="1">
    <source>
        <dbReference type="SAM" id="MobiDB-lite"/>
    </source>
</evidence>
<evidence type="ECO:0000259" key="2">
    <source>
        <dbReference type="PROSITE" id="PS00028"/>
    </source>
</evidence>
<sequence length="413" mass="47943">MSTYTCNSCALQFPTTNDQREHMKTDWHSYNLKRRVAQLPPISEAIFTAKVKAFAEQKEEPESKKQLTKKELRRREKEALLAKKKALLEQARESIKQNMEKANIAEQTTDEAQKTNENISSKDQLAEEQPSNEQPSDEKSSYEKPSEERLSDEHLSEEQLAEKLMQQKIDNKVDIPLNHCLFCTKNSQFADLDTALDHMFKFHGFYIPEQKYLIDKEGLVKYLSEKIGLGNMCLCCSFQGRSLEAVRAHMLAKAHCRLMYDNEDERLEISEFYDFSSTYADYPQDNGDEEDWEDVGSDEDVDDAEDDQQSEDLPQEYLYNDGVELHLPTGVKVGHRSLQRYYRQNLKPESVLTEGQGTLIAAETRHFATLINPKEVATQKRVWQTEVKDKKTHDKRAAKFINNQPHYRDQLLQ</sequence>
<dbReference type="AlphaFoldDB" id="A0A1G4JAC6"/>
<reference evidence="4" key="1">
    <citation type="submission" date="2016-03" db="EMBL/GenBank/DDBJ databases">
        <authorList>
            <person name="Devillers H."/>
        </authorList>
    </citation>
    <scope>NUCLEOTIDE SEQUENCE [LARGE SCALE GENOMIC DNA]</scope>
</reference>
<dbReference type="GO" id="GO:0000278">
    <property type="term" value="P:mitotic cell cycle"/>
    <property type="evidence" value="ECO:0007669"/>
    <property type="project" value="EnsemblFungi"/>
</dbReference>
<dbReference type="EMBL" id="LT598455">
    <property type="protein sequence ID" value="SCU87002.1"/>
    <property type="molecule type" value="Genomic_DNA"/>
</dbReference>
<dbReference type="Pfam" id="PF12756">
    <property type="entry name" value="zf-C2H2_2"/>
    <property type="match status" value="1"/>
</dbReference>
<protein>
    <submittedName>
        <fullName evidence="3">LADA_0E01420g1_1</fullName>
    </submittedName>
</protein>
<feature type="region of interest" description="Disordered" evidence="1">
    <location>
        <begin position="106"/>
        <end position="156"/>
    </location>
</feature>
<name>A0A1G4JAC6_9SACH</name>
<dbReference type="InterPro" id="IPR041661">
    <property type="entry name" value="ZN622/Rei1/Reh1_Znf-C2H2"/>
</dbReference>
<dbReference type="InterPro" id="IPR013087">
    <property type="entry name" value="Znf_C2H2_type"/>
</dbReference>
<dbReference type="PROSITE" id="PS00028">
    <property type="entry name" value="ZINC_FINGER_C2H2_1"/>
    <property type="match status" value="1"/>
</dbReference>
<dbReference type="PANTHER" id="PTHR13182">
    <property type="entry name" value="ZINC FINGER PROTEIN 622"/>
    <property type="match status" value="1"/>
</dbReference>
<proteinExistence type="predicted"/>